<dbReference type="PANTHER" id="PTHR43591:SF50">
    <property type="entry name" value="METHYLTRANSFERASE DOMAIN-CONTAINING PROTEIN-RELATED"/>
    <property type="match status" value="1"/>
</dbReference>
<feature type="compositionally biased region" description="Low complexity" evidence="2">
    <location>
        <begin position="14"/>
        <end position="27"/>
    </location>
</feature>
<protein>
    <recommendedName>
        <fullName evidence="3">Methyltransferase domain-containing protein</fullName>
    </recommendedName>
</protein>
<feature type="region of interest" description="Disordered" evidence="2">
    <location>
        <begin position="110"/>
        <end position="136"/>
    </location>
</feature>
<evidence type="ECO:0000256" key="1">
    <source>
        <dbReference type="ARBA" id="ARBA00038158"/>
    </source>
</evidence>
<dbReference type="Gene3D" id="3.40.50.150">
    <property type="entry name" value="Vaccinia Virus protein VP39"/>
    <property type="match status" value="1"/>
</dbReference>
<feature type="region of interest" description="Disordered" evidence="2">
    <location>
        <begin position="195"/>
        <end position="260"/>
    </location>
</feature>
<dbReference type="CDD" id="cd02440">
    <property type="entry name" value="AdoMet_MTases"/>
    <property type="match status" value="1"/>
</dbReference>
<dbReference type="Pfam" id="PF13649">
    <property type="entry name" value="Methyltransf_25"/>
    <property type="match status" value="1"/>
</dbReference>
<organism evidence="4">
    <name type="scientific">Bionectria ochroleuca</name>
    <name type="common">Gliocladium roseum</name>
    <dbReference type="NCBI Taxonomy" id="29856"/>
    <lineage>
        <taxon>Eukaryota</taxon>
        <taxon>Fungi</taxon>
        <taxon>Dikarya</taxon>
        <taxon>Ascomycota</taxon>
        <taxon>Pezizomycotina</taxon>
        <taxon>Sordariomycetes</taxon>
        <taxon>Hypocreomycetidae</taxon>
        <taxon>Hypocreales</taxon>
        <taxon>Bionectriaceae</taxon>
        <taxon>Clonostachys</taxon>
    </lineage>
</organism>
<dbReference type="InterPro" id="IPR041698">
    <property type="entry name" value="Methyltransf_25"/>
</dbReference>
<reference evidence="4" key="1">
    <citation type="submission" date="2015-01" db="EMBL/GenBank/DDBJ databases">
        <authorList>
            <person name="Durling Mikael"/>
        </authorList>
    </citation>
    <scope>NUCLEOTIDE SEQUENCE</scope>
</reference>
<dbReference type="AlphaFoldDB" id="A0A0B7JX43"/>
<dbReference type="SUPFAM" id="SSF53335">
    <property type="entry name" value="S-adenosyl-L-methionine-dependent methyltransferases"/>
    <property type="match status" value="1"/>
</dbReference>
<accession>A0A0B7JX43</accession>
<proteinExistence type="inferred from homology"/>
<feature type="compositionally biased region" description="Low complexity" evidence="2">
    <location>
        <begin position="196"/>
        <end position="223"/>
    </location>
</feature>
<dbReference type="PANTHER" id="PTHR43591">
    <property type="entry name" value="METHYLTRANSFERASE"/>
    <property type="match status" value="1"/>
</dbReference>
<dbReference type="InterPro" id="IPR029063">
    <property type="entry name" value="SAM-dependent_MTases_sf"/>
</dbReference>
<dbReference type="EMBL" id="CDPU01000015">
    <property type="protein sequence ID" value="CEO49579.1"/>
    <property type="molecule type" value="Genomic_DNA"/>
</dbReference>
<feature type="compositionally biased region" description="Polar residues" evidence="2">
    <location>
        <begin position="224"/>
        <end position="241"/>
    </location>
</feature>
<evidence type="ECO:0000259" key="3">
    <source>
        <dbReference type="Pfam" id="PF13649"/>
    </source>
</evidence>
<feature type="region of interest" description="Disordered" evidence="2">
    <location>
        <begin position="1"/>
        <end position="94"/>
    </location>
</feature>
<name>A0A0B7JX43_BIOOC</name>
<feature type="domain" description="Methyltransferase" evidence="3">
    <location>
        <begin position="311"/>
        <end position="417"/>
    </location>
</feature>
<sequence length="629" mass="68854">MSEYMYSHAAAAFSPPSSSDSSSLSRPPSRPPSRRKPKQLERRSLDTPTPRFDAALPRESRTASSADRPETAVSASLSRHLSTEAAFDEPDLDARSADTSIASIAGTLNFEPPFVSDEPDTPRASLSSATSPRRKRLTASDHFTNFSASTSNFFATTKRSLLKSPVISPGVSPRTTAFSAGEIPKHVAMIPDVESNKSSLSSGSKLVNNSSSFSRTESVSSTSINTALSGRTVTSTDNSASGEAPGNAANNPKPFVQRNGRTYYNDPSLVDPLPIDLTELHRQALRTLLLIQVHGAPVCAPSLSVKPPVKVLELGCGSGFWSMMCHRHFKSRGHTNLQFTGMDIAPLAPGSVNIPYDSIKPDRDMNWTFVQHDIRQPWPFPDNEFDLVFYKDMTLSITMGDHAPLIDEMIRVLTPGGTLEIWESDHIIRMLRPHVPNPTASGTQAEQQEIASSLGAYMINLNTPLSAPLNPFLTEYNNWINKAAGERSLLVTPCTVVNHYLLQETEALKEINSHRVAIPLSEVRWEREGVGGVVTRDGKSYVEMKGDRGPHQKVEKKALTAGQAALRKMALSIVVEEIQSLEPVLREASGKSQDEWDVWMGKMMNDLMSEGGTSWGECLEVGAWWATKR</sequence>
<evidence type="ECO:0000313" key="4">
    <source>
        <dbReference type="EMBL" id="CEO49579.1"/>
    </source>
</evidence>
<evidence type="ECO:0000256" key="2">
    <source>
        <dbReference type="SAM" id="MobiDB-lite"/>
    </source>
</evidence>
<gene>
    <name evidence="4" type="ORF">BN869_000005636_1</name>
</gene>
<comment type="similarity">
    <text evidence="1">Belongs to the methyltransferase superfamily. LaeA methyltransferase family.</text>
</comment>